<sequence length="154" mass="17916">MVASVVQVQWVAIIPNEGLEAYRLKNLRGMIRHHDIFFDDTGRLPSLFIEQLVFGSRTSNYLLKRNRHEKVLERNKQISAEPHLTDDEKVPLAGRNNNGAFRVTEGERKNREQEMIDGDELREIDEMIERYPETGGWAAAGCCWWRLFSGTERE</sequence>
<dbReference type="EMBL" id="CAUOFW020008224">
    <property type="protein sequence ID" value="CAK9182049.1"/>
    <property type="molecule type" value="Genomic_DNA"/>
</dbReference>
<accession>A0ABC8UM25</accession>
<comment type="caution">
    <text evidence="1">The sequence shown here is derived from an EMBL/GenBank/DDBJ whole genome shotgun (WGS) entry which is preliminary data.</text>
</comment>
<dbReference type="AlphaFoldDB" id="A0ABC8UM25"/>
<dbReference type="Proteomes" id="UP001642360">
    <property type="component" value="Unassembled WGS sequence"/>
</dbReference>
<evidence type="ECO:0000313" key="2">
    <source>
        <dbReference type="Proteomes" id="UP001642360"/>
    </source>
</evidence>
<organism evidence="1 2">
    <name type="scientific">Ilex paraguariensis</name>
    <name type="common">yerba mate</name>
    <dbReference type="NCBI Taxonomy" id="185542"/>
    <lineage>
        <taxon>Eukaryota</taxon>
        <taxon>Viridiplantae</taxon>
        <taxon>Streptophyta</taxon>
        <taxon>Embryophyta</taxon>
        <taxon>Tracheophyta</taxon>
        <taxon>Spermatophyta</taxon>
        <taxon>Magnoliopsida</taxon>
        <taxon>eudicotyledons</taxon>
        <taxon>Gunneridae</taxon>
        <taxon>Pentapetalae</taxon>
        <taxon>asterids</taxon>
        <taxon>campanulids</taxon>
        <taxon>Aquifoliales</taxon>
        <taxon>Aquifoliaceae</taxon>
        <taxon>Ilex</taxon>
    </lineage>
</organism>
<reference evidence="1 2" key="1">
    <citation type="submission" date="2024-02" db="EMBL/GenBank/DDBJ databases">
        <authorList>
            <person name="Vignale AGUSTIN F."/>
            <person name="Sosa J E."/>
            <person name="Modenutti C."/>
        </authorList>
    </citation>
    <scope>NUCLEOTIDE SEQUENCE [LARGE SCALE GENOMIC DNA]</scope>
</reference>
<evidence type="ECO:0000313" key="1">
    <source>
        <dbReference type="EMBL" id="CAK9182049.1"/>
    </source>
</evidence>
<name>A0ABC8UM25_9AQUA</name>
<protein>
    <submittedName>
        <fullName evidence="1">Uncharacterized protein</fullName>
    </submittedName>
</protein>
<keyword evidence="2" id="KW-1185">Reference proteome</keyword>
<gene>
    <name evidence="1" type="ORF">ILEXP_LOCUS52180</name>
</gene>
<proteinExistence type="predicted"/>